<dbReference type="Proteomes" id="UP001430755">
    <property type="component" value="Unassembled WGS sequence"/>
</dbReference>
<dbReference type="PANTHER" id="PTHR43151:SF1">
    <property type="entry name" value="SSR2333 PROTEIN"/>
    <property type="match status" value="1"/>
</dbReference>
<gene>
    <name evidence="3" type="ORF">LPT13_10510</name>
</gene>
<organism evidence="3 4">
    <name type="scientific">Adlercreutzia faecimuris</name>
    <dbReference type="NCBI Taxonomy" id="2897341"/>
    <lineage>
        <taxon>Bacteria</taxon>
        <taxon>Bacillati</taxon>
        <taxon>Actinomycetota</taxon>
        <taxon>Coriobacteriia</taxon>
        <taxon>Eggerthellales</taxon>
        <taxon>Eggerthellaceae</taxon>
        <taxon>Adlercreutzia</taxon>
    </lineage>
</organism>
<sequence length="127" mass="12677">MRMAGAGFGLASLKARRAAGAKSNPGALPDTGAISGHDAAAGLGATATAEARGPQMPLTFLRSGDAACVAKVRGRGEVHHHLENLGFVEGAPVRVVSEQGGNLIVEVKGAQVALDRTVASKIITAAA</sequence>
<dbReference type="SMART" id="SM00899">
    <property type="entry name" value="FeoA"/>
    <property type="match status" value="1"/>
</dbReference>
<dbReference type="EMBL" id="JAJMLW010000004">
    <property type="protein sequence ID" value="MCI2242777.1"/>
    <property type="molecule type" value="Genomic_DNA"/>
</dbReference>
<dbReference type="RefSeq" id="WP_242166306.1">
    <property type="nucleotide sequence ID" value="NZ_JAJMLW010000004.1"/>
</dbReference>
<dbReference type="PANTHER" id="PTHR43151">
    <property type="entry name" value="FEOA FAMILY PROTEIN"/>
    <property type="match status" value="1"/>
</dbReference>
<proteinExistence type="predicted"/>
<accession>A0ABS9WJS5</accession>
<dbReference type="Gene3D" id="2.30.30.90">
    <property type="match status" value="1"/>
</dbReference>
<evidence type="ECO:0000259" key="2">
    <source>
        <dbReference type="SMART" id="SM00899"/>
    </source>
</evidence>
<keyword evidence="1" id="KW-0408">Iron</keyword>
<feature type="domain" description="Ferrous iron transporter FeoA-like" evidence="2">
    <location>
        <begin position="56"/>
        <end position="125"/>
    </location>
</feature>
<comment type="caution">
    <text evidence="3">The sequence shown here is derived from an EMBL/GenBank/DDBJ whole genome shotgun (WGS) entry which is preliminary data.</text>
</comment>
<dbReference type="InterPro" id="IPR053184">
    <property type="entry name" value="FeoA-like"/>
</dbReference>
<evidence type="ECO:0000313" key="4">
    <source>
        <dbReference type="Proteomes" id="UP001430755"/>
    </source>
</evidence>
<dbReference type="InterPro" id="IPR038157">
    <property type="entry name" value="FeoA_core_dom"/>
</dbReference>
<protein>
    <submittedName>
        <fullName evidence="3">Ferrous iron transport protein A</fullName>
    </submittedName>
</protein>
<evidence type="ECO:0000313" key="3">
    <source>
        <dbReference type="EMBL" id="MCI2242777.1"/>
    </source>
</evidence>
<keyword evidence="4" id="KW-1185">Reference proteome</keyword>
<name>A0ABS9WJS5_9ACTN</name>
<evidence type="ECO:0000256" key="1">
    <source>
        <dbReference type="ARBA" id="ARBA00023004"/>
    </source>
</evidence>
<reference evidence="3" key="1">
    <citation type="submission" date="2021-11" db="EMBL/GenBank/DDBJ databases">
        <title>A Novel Adlercreutzia Species, isolated from a Allomyrina dichotoma larva feces.</title>
        <authorList>
            <person name="Suh M.K."/>
        </authorList>
    </citation>
    <scope>NUCLEOTIDE SEQUENCE</scope>
    <source>
        <strain evidence="3">JBNU-10</strain>
    </source>
</reference>
<dbReference type="InterPro" id="IPR008988">
    <property type="entry name" value="Transcriptional_repressor_C"/>
</dbReference>
<dbReference type="SUPFAM" id="SSF50037">
    <property type="entry name" value="C-terminal domain of transcriptional repressors"/>
    <property type="match status" value="1"/>
</dbReference>
<dbReference type="InterPro" id="IPR007167">
    <property type="entry name" value="Fe-transptr_FeoA-like"/>
</dbReference>
<dbReference type="Pfam" id="PF04023">
    <property type="entry name" value="FeoA"/>
    <property type="match status" value="1"/>
</dbReference>